<evidence type="ECO:0000313" key="2">
    <source>
        <dbReference type="Proteomes" id="UP000283530"/>
    </source>
</evidence>
<proteinExistence type="predicted"/>
<gene>
    <name evidence="1" type="ORF">CKAN_02250000</name>
</gene>
<dbReference type="OrthoDB" id="10382642at2759"/>
<comment type="caution">
    <text evidence="1">The sequence shown here is derived from an EMBL/GenBank/DDBJ whole genome shotgun (WGS) entry which is preliminary data.</text>
</comment>
<organism evidence="1 2">
    <name type="scientific">Cinnamomum micranthum f. kanehirae</name>
    <dbReference type="NCBI Taxonomy" id="337451"/>
    <lineage>
        <taxon>Eukaryota</taxon>
        <taxon>Viridiplantae</taxon>
        <taxon>Streptophyta</taxon>
        <taxon>Embryophyta</taxon>
        <taxon>Tracheophyta</taxon>
        <taxon>Spermatophyta</taxon>
        <taxon>Magnoliopsida</taxon>
        <taxon>Magnoliidae</taxon>
        <taxon>Laurales</taxon>
        <taxon>Lauraceae</taxon>
        <taxon>Cinnamomum</taxon>
    </lineage>
</organism>
<dbReference type="EMBL" id="QPKB01000010">
    <property type="protein sequence ID" value="RWR93258.1"/>
    <property type="molecule type" value="Genomic_DNA"/>
</dbReference>
<accession>A0A443PR50</accession>
<dbReference type="Proteomes" id="UP000283530">
    <property type="component" value="Unassembled WGS sequence"/>
</dbReference>
<sequence length="30" mass="3471">MRLLGEKEGCLLNVTQEQIQYTVFMDLIQG</sequence>
<dbReference type="AlphaFoldDB" id="A0A443PR50"/>
<evidence type="ECO:0000313" key="1">
    <source>
        <dbReference type="EMBL" id="RWR93258.1"/>
    </source>
</evidence>
<reference evidence="1 2" key="1">
    <citation type="journal article" date="2019" name="Nat. Plants">
        <title>Stout camphor tree genome fills gaps in understanding of flowering plant genome evolution.</title>
        <authorList>
            <person name="Chaw S.M."/>
            <person name="Liu Y.C."/>
            <person name="Wu Y.W."/>
            <person name="Wang H.Y."/>
            <person name="Lin C.I."/>
            <person name="Wu C.S."/>
            <person name="Ke H.M."/>
            <person name="Chang L.Y."/>
            <person name="Hsu C.Y."/>
            <person name="Yang H.T."/>
            <person name="Sudianto E."/>
            <person name="Hsu M.H."/>
            <person name="Wu K.P."/>
            <person name="Wang L.N."/>
            <person name="Leebens-Mack J.H."/>
            <person name="Tsai I.J."/>
        </authorList>
    </citation>
    <scope>NUCLEOTIDE SEQUENCE [LARGE SCALE GENOMIC DNA]</scope>
    <source>
        <strain evidence="2">cv. Chaw 1501</strain>
        <tissue evidence="1">Young leaves</tissue>
    </source>
</reference>
<keyword evidence="2" id="KW-1185">Reference proteome</keyword>
<name>A0A443PR50_9MAGN</name>
<protein>
    <submittedName>
        <fullName evidence="1">Uncharacterized protein</fullName>
    </submittedName>
</protein>